<proteinExistence type="predicted"/>
<gene>
    <name evidence="1" type="ORF">SODALDRAFT_355150</name>
</gene>
<organism evidence="1 2">
    <name type="scientific">Sodiomyces alkalinus (strain CBS 110278 / VKM F-3762 / F11)</name>
    <name type="common">Alkaliphilic filamentous fungus</name>
    <dbReference type="NCBI Taxonomy" id="1314773"/>
    <lineage>
        <taxon>Eukaryota</taxon>
        <taxon>Fungi</taxon>
        <taxon>Dikarya</taxon>
        <taxon>Ascomycota</taxon>
        <taxon>Pezizomycotina</taxon>
        <taxon>Sordariomycetes</taxon>
        <taxon>Hypocreomycetidae</taxon>
        <taxon>Glomerellales</taxon>
        <taxon>Plectosphaerellaceae</taxon>
        <taxon>Sodiomyces</taxon>
    </lineage>
</organism>
<evidence type="ECO:0000313" key="2">
    <source>
        <dbReference type="Proteomes" id="UP000272025"/>
    </source>
</evidence>
<dbReference type="GeneID" id="39582266"/>
<evidence type="ECO:0000313" key="1">
    <source>
        <dbReference type="EMBL" id="ROT42964.1"/>
    </source>
</evidence>
<dbReference type="RefSeq" id="XP_028470770.1">
    <property type="nucleotide sequence ID" value="XM_028613788.1"/>
</dbReference>
<keyword evidence="2" id="KW-1185">Reference proteome</keyword>
<reference evidence="1 2" key="1">
    <citation type="journal article" date="2018" name="Mol. Ecol.">
        <title>The obligate alkalophilic soda-lake fungus Sodiomyces alkalinus has shifted to a protein diet.</title>
        <authorList>
            <person name="Grum-Grzhimaylo A.A."/>
            <person name="Falkoski D.L."/>
            <person name="van den Heuvel J."/>
            <person name="Valero-Jimenez C.A."/>
            <person name="Min B."/>
            <person name="Choi I.G."/>
            <person name="Lipzen A."/>
            <person name="Daum C.G."/>
            <person name="Aanen D.K."/>
            <person name="Tsang A."/>
            <person name="Henrissat B."/>
            <person name="Bilanenko E.N."/>
            <person name="de Vries R.P."/>
            <person name="van Kan J.A.L."/>
            <person name="Grigoriev I.V."/>
            <person name="Debets A.J.M."/>
        </authorList>
    </citation>
    <scope>NUCLEOTIDE SEQUENCE [LARGE SCALE GENOMIC DNA]</scope>
    <source>
        <strain evidence="1 2">F11</strain>
    </source>
</reference>
<dbReference type="Proteomes" id="UP000272025">
    <property type="component" value="Unassembled WGS sequence"/>
</dbReference>
<sequence length="109" mass="12257">MLSRYERIYASIRIIKYQLIVALLAFLLQSDPSICLLTIKTTPRVRASAPICSFGDSGHTEAHTTYVQQGQRVRSADCISVLRWICDLTDLTSKTAKPLFMPTADQTHQ</sequence>
<protein>
    <submittedName>
        <fullName evidence="1">Uncharacterized protein</fullName>
    </submittedName>
</protein>
<dbReference type="AlphaFoldDB" id="A0A3N2Q870"/>
<name>A0A3N2Q870_SODAK</name>
<dbReference type="EMBL" id="ML119051">
    <property type="protein sequence ID" value="ROT42964.1"/>
    <property type="molecule type" value="Genomic_DNA"/>
</dbReference>
<accession>A0A3N2Q870</accession>